<evidence type="ECO:0000313" key="3">
    <source>
        <dbReference type="Proteomes" id="UP000006230"/>
    </source>
</evidence>
<dbReference type="Pfam" id="PF13649">
    <property type="entry name" value="Methyltransf_25"/>
    <property type="match status" value="1"/>
</dbReference>
<keyword evidence="2" id="KW-0489">Methyltransferase</keyword>
<dbReference type="PANTHER" id="PTHR43464">
    <property type="entry name" value="METHYLTRANSFERASE"/>
    <property type="match status" value="1"/>
</dbReference>
<comment type="caution">
    <text evidence="2">The sequence shown here is derived from an EMBL/GenBank/DDBJ whole genome shotgun (WGS) entry which is preliminary data.</text>
</comment>
<keyword evidence="2" id="KW-0808">Transferase</keyword>
<feature type="domain" description="Methyltransferase" evidence="1">
    <location>
        <begin position="40"/>
        <end position="129"/>
    </location>
</feature>
<organism evidence="2 3">
    <name type="scientific">Salipiger bermudensis (strain DSM 26914 / JCM 13377 / KCTC 12554 / HTCC2601)</name>
    <name type="common">Pelagibaca bermudensis</name>
    <dbReference type="NCBI Taxonomy" id="314265"/>
    <lineage>
        <taxon>Bacteria</taxon>
        <taxon>Pseudomonadati</taxon>
        <taxon>Pseudomonadota</taxon>
        <taxon>Alphaproteobacteria</taxon>
        <taxon>Rhodobacterales</taxon>
        <taxon>Roseobacteraceae</taxon>
        <taxon>Salipiger</taxon>
    </lineage>
</organism>
<protein>
    <submittedName>
        <fullName evidence="2">Probable Methylase involved in ubiquinone/menaquinone biosynthesis</fullName>
    </submittedName>
</protein>
<sequence>MDLPPEFLTLYSRLDRQGPGTPEDVLWALGRLGLSGPLQVCDAGCGTGADSVTLARALPEAQVEGLDAVPAFIEAGQARVADLPNAALRLGDMGALTGPYDLIWSAGAIYFLGVTEGLRAWRAALAPGGVVAFSQGVFLGGDEPQAVRDFWAPEPALTDREGLRAQVAEAGYEILDTRLLIGAPWEAYYGSVTREIAALRPGASPAMAEVLDASEREGALWRQAPDRIAYELVLARPD</sequence>
<dbReference type="InterPro" id="IPR041698">
    <property type="entry name" value="Methyltransf_25"/>
</dbReference>
<dbReference type="eggNOG" id="COG0500">
    <property type="taxonomic scope" value="Bacteria"/>
</dbReference>
<dbReference type="OrthoDB" id="9808480at2"/>
<evidence type="ECO:0000313" key="2">
    <source>
        <dbReference type="EMBL" id="EAU44936.1"/>
    </source>
</evidence>
<dbReference type="Gene3D" id="3.40.50.150">
    <property type="entry name" value="Vaccinia Virus protein VP39"/>
    <property type="match status" value="1"/>
</dbReference>
<dbReference type="SUPFAM" id="SSF53335">
    <property type="entry name" value="S-adenosyl-L-methionine-dependent methyltransferases"/>
    <property type="match status" value="1"/>
</dbReference>
<dbReference type="STRING" id="314265.R2601_23780"/>
<dbReference type="GO" id="GO:0008168">
    <property type="term" value="F:methyltransferase activity"/>
    <property type="evidence" value="ECO:0007669"/>
    <property type="project" value="UniProtKB-KW"/>
</dbReference>
<dbReference type="EMBL" id="AATQ01000035">
    <property type="protein sequence ID" value="EAU44936.1"/>
    <property type="molecule type" value="Genomic_DNA"/>
</dbReference>
<dbReference type="GO" id="GO:0032259">
    <property type="term" value="P:methylation"/>
    <property type="evidence" value="ECO:0007669"/>
    <property type="project" value="UniProtKB-KW"/>
</dbReference>
<dbReference type="AlphaFoldDB" id="Q0FL29"/>
<proteinExistence type="predicted"/>
<dbReference type="PANTHER" id="PTHR43464:SF78">
    <property type="entry name" value="SLR1117 PROTEIN"/>
    <property type="match status" value="1"/>
</dbReference>
<name>Q0FL29_SALBH</name>
<dbReference type="InterPro" id="IPR029063">
    <property type="entry name" value="SAM-dependent_MTases_sf"/>
</dbReference>
<reference evidence="2 3" key="1">
    <citation type="journal article" date="2010" name="J. Bacteriol.">
        <title>Genome sequences of Pelagibaca bermudensis HTCC2601T and Maritimibacter alkaliphilus HTCC2654T, the type strains of two marine Roseobacter genera.</title>
        <authorList>
            <person name="Thrash J.C."/>
            <person name="Cho J.C."/>
            <person name="Ferriera S."/>
            <person name="Johnson J."/>
            <person name="Vergin K.L."/>
            <person name="Giovannoni S.J."/>
        </authorList>
    </citation>
    <scope>NUCLEOTIDE SEQUENCE [LARGE SCALE GENOMIC DNA]</scope>
    <source>
        <strain evidence="3">DSM 26914 / JCM 13377 / KCTC 12554 / HTCC2601</strain>
    </source>
</reference>
<keyword evidence="3" id="KW-1185">Reference proteome</keyword>
<dbReference type="HOGENOM" id="CLU_073559_0_0_5"/>
<accession>Q0FL29</accession>
<keyword evidence="2" id="KW-0830">Ubiquinone</keyword>
<dbReference type="CDD" id="cd02440">
    <property type="entry name" value="AdoMet_MTases"/>
    <property type="match status" value="1"/>
</dbReference>
<gene>
    <name evidence="2" type="ORF">R2601_23780</name>
</gene>
<dbReference type="RefSeq" id="WP_007800105.1">
    <property type="nucleotide sequence ID" value="NZ_DS022276.1"/>
</dbReference>
<evidence type="ECO:0000259" key="1">
    <source>
        <dbReference type="Pfam" id="PF13649"/>
    </source>
</evidence>
<dbReference type="Proteomes" id="UP000006230">
    <property type="component" value="Unassembled WGS sequence"/>
</dbReference>